<evidence type="ECO:0000256" key="5">
    <source>
        <dbReference type="PROSITE-ProRule" id="PRU00277"/>
    </source>
</evidence>
<evidence type="ECO:0000256" key="4">
    <source>
        <dbReference type="ARBA" id="ARBA00023235"/>
    </source>
</evidence>
<dbReference type="Proteomes" id="UP000192277">
    <property type="component" value="Unassembled WGS sequence"/>
</dbReference>
<dbReference type="Pfam" id="PF00254">
    <property type="entry name" value="FKBP_C"/>
    <property type="match status" value="1"/>
</dbReference>
<evidence type="ECO:0000256" key="1">
    <source>
        <dbReference type="ARBA" id="ARBA00000971"/>
    </source>
</evidence>
<dbReference type="InterPro" id="IPR001179">
    <property type="entry name" value="PPIase_FKBP_dom"/>
</dbReference>
<dbReference type="EC" id="5.2.1.8" evidence="6"/>
<name>A0ABX3NPW1_9BACT</name>
<dbReference type="PANTHER" id="PTHR43811">
    <property type="entry name" value="FKBP-TYPE PEPTIDYL-PROLYL CIS-TRANS ISOMERASE FKPA"/>
    <property type="match status" value="1"/>
</dbReference>
<accession>A0ABX3NPW1</accession>
<dbReference type="InterPro" id="IPR046357">
    <property type="entry name" value="PPIase_dom_sf"/>
</dbReference>
<comment type="similarity">
    <text evidence="2 6">Belongs to the FKBP-type PPIase family.</text>
</comment>
<comment type="caution">
    <text evidence="8">The sequence shown here is derived from an EMBL/GenBank/DDBJ whole genome shotgun (WGS) entry which is preliminary data.</text>
</comment>
<evidence type="ECO:0000256" key="6">
    <source>
        <dbReference type="RuleBase" id="RU003915"/>
    </source>
</evidence>
<protein>
    <recommendedName>
        <fullName evidence="6">Peptidyl-prolyl cis-trans isomerase</fullName>
        <ecNumber evidence="6">5.2.1.8</ecNumber>
    </recommendedName>
</protein>
<keyword evidence="4 5" id="KW-0413">Isomerase</keyword>
<organism evidence="8 9">
    <name type="scientific">Niastella koreensis</name>
    <dbReference type="NCBI Taxonomy" id="354356"/>
    <lineage>
        <taxon>Bacteria</taxon>
        <taxon>Pseudomonadati</taxon>
        <taxon>Bacteroidota</taxon>
        <taxon>Chitinophagia</taxon>
        <taxon>Chitinophagales</taxon>
        <taxon>Chitinophagaceae</taxon>
        <taxon>Niastella</taxon>
    </lineage>
</organism>
<dbReference type="PROSITE" id="PS50059">
    <property type="entry name" value="FKBP_PPIASE"/>
    <property type="match status" value="1"/>
</dbReference>
<dbReference type="Gene3D" id="3.10.50.40">
    <property type="match status" value="1"/>
</dbReference>
<evidence type="ECO:0000256" key="2">
    <source>
        <dbReference type="ARBA" id="ARBA00006577"/>
    </source>
</evidence>
<reference evidence="8 9" key="1">
    <citation type="submission" date="2016-04" db="EMBL/GenBank/DDBJ databases">
        <authorList>
            <person name="Chen L."/>
            <person name="Zhuang W."/>
            <person name="Wang G."/>
        </authorList>
    </citation>
    <scope>NUCLEOTIDE SEQUENCE [LARGE SCALE GENOMIC DNA]</scope>
    <source>
        <strain evidence="9">GR20</strain>
    </source>
</reference>
<dbReference type="EMBL" id="LWBO01000044">
    <property type="protein sequence ID" value="OQP42498.1"/>
    <property type="molecule type" value="Genomic_DNA"/>
</dbReference>
<evidence type="ECO:0000256" key="3">
    <source>
        <dbReference type="ARBA" id="ARBA00023110"/>
    </source>
</evidence>
<keyword evidence="9" id="KW-1185">Reference proteome</keyword>
<evidence type="ECO:0000259" key="7">
    <source>
        <dbReference type="PROSITE" id="PS50059"/>
    </source>
</evidence>
<evidence type="ECO:0000313" key="9">
    <source>
        <dbReference type="Proteomes" id="UP000192277"/>
    </source>
</evidence>
<keyword evidence="3 5" id="KW-0697">Rotamase</keyword>
<sequence length="153" mass="16451">MRLINLVFSMIVALVLTGCSNKDKEEQKCTTAAEDDAKMQNYISTNGITATKHASGMYYQIIDPGTGATPTINSTVKANYTGKFTNNTSFDSGVASFPLTGVITGWQIGIPLIKQGGKIKLIIPPYLGYGCNDYMGIPGNSVLVFDVELQDVQ</sequence>
<feature type="domain" description="PPIase FKBP-type" evidence="7">
    <location>
        <begin position="73"/>
        <end position="153"/>
    </location>
</feature>
<dbReference type="RefSeq" id="WP_014220802.1">
    <property type="nucleotide sequence ID" value="NZ_LWBO01000044.1"/>
</dbReference>
<dbReference type="PROSITE" id="PS51257">
    <property type="entry name" value="PROKAR_LIPOPROTEIN"/>
    <property type="match status" value="1"/>
</dbReference>
<gene>
    <name evidence="8" type="ORF">A4D02_13095</name>
</gene>
<evidence type="ECO:0000313" key="8">
    <source>
        <dbReference type="EMBL" id="OQP42498.1"/>
    </source>
</evidence>
<dbReference type="SUPFAM" id="SSF54534">
    <property type="entry name" value="FKBP-like"/>
    <property type="match status" value="1"/>
</dbReference>
<dbReference type="PANTHER" id="PTHR43811:SF19">
    <property type="entry name" value="39 KDA FK506-BINDING NUCLEAR PROTEIN"/>
    <property type="match status" value="1"/>
</dbReference>
<proteinExistence type="inferred from homology"/>
<comment type="catalytic activity">
    <reaction evidence="1 5 6">
        <text>[protein]-peptidylproline (omega=180) = [protein]-peptidylproline (omega=0)</text>
        <dbReference type="Rhea" id="RHEA:16237"/>
        <dbReference type="Rhea" id="RHEA-COMP:10747"/>
        <dbReference type="Rhea" id="RHEA-COMP:10748"/>
        <dbReference type="ChEBI" id="CHEBI:83833"/>
        <dbReference type="ChEBI" id="CHEBI:83834"/>
        <dbReference type="EC" id="5.2.1.8"/>
    </reaction>
</comment>